<organism evidence="6 7">
    <name type="scientific">Nezara viridula</name>
    <name type="common">Southern green stink bug</name>
    <name type="synonym">Cimex viridulus</name>
    <dbReference type="NCBI Taxonomy" id="85310"/>
    <lineage>
        <taxon>Eukaryota</taxon>
        <taxon>Metazoa</taxon>
        <taxon>Ecdysozoa</taxon>
        <taxon>Arthropoda</taxon>
        <taxon>Hexapoda</taxon>
        <taxon>Insecta</taxon>
        <taxon>Pterygota</taxon>
        <taxon>Neoptera</taxon>
        <taxon>Paraneoptera</taxon>
        <taxon>Hemiptera</taxon>
        <taxon>Heteroptera</taxon>
        <taxon>Panheteroptera</taxon>
        <taxon>Pentatomomorpha</taxon>
        <taxon>Pentatomoidea</taxon>
        <taxon>Pentatomidae</taxon>
        <taxon>Pentatominae</taxon>
        <taxon>Nezara</taxon>
    </lineage>
</organism>
<reference evidence="6" key="1">
    <citation type="submission" date="2022-01" db="EMBL/GenBank/DDBJ databases">
        <authorList>
            <person name="King R."/>
        </authorList>
    </citation>
    <scope>NUCLEOTIDE SEQUENCE</scope>
</reference>
<dbReference type="AlphaFoldDB" id="A0A9P0EBE1"/>
<dbReference type="Pfam" id="PF22651">
    <property type="entry name" value="OBP47_like"/>
    <property type="match status" value="1"/>
</dbReference>
<dbReference type="InterPro" id="IPR036728">
    <property type="entry name" value="PBP_GOBP_sf"/>
</dbReference>
<dbReference type="InterPro" id="IPR052295">
    <property type="entry name" value="Odorant-binding_protein"/>
</dbReference>
<keyword evidence="3" id="KW-0964">Secreted</keyword>
<dbReference type="InterPro" id="IPR054577">
    <property type="entry name" value="OBP47-like_dom"/>
</dbReference>
<evidence type="ECO:0000256" key="3">
    <source>
        <dbReference type="ARBA" id="ARBA00022525"/>
    </source>
</evidence>
<dbReference type="PANTHER" id="PTHR21066:SF3">
    <property type="entry name" value="IP02236P"/>
    <property type="match status" value="1"/>
</dbReference>
<dbReference type="OrthoDB" id="7730192at2759"/>
<dbReference type="Gene3D" id="1.10.238.270">
    <property type="match status" value="1"/>
</dbReference>
<evidence type="ECO:0000313" key="6">
    <source>
        <dbReference type="EMBL" id="CAH1390786.1"/>
    </source>
</evidence>
<feature type="domain" description="OBP47-like" evidence="5">
    <location>
        <begin position="197"/>
        <end position="294"/>
    </location>
</feature>
<feature type="compositionally biased region" description="Basic and acidic residues" evidence="4">
    <location>
        <begin position="112"/>
        <end position="127"/>
    </location>
</feature>
<dbReference type="GO" id="GO:0005549">
    <property type="term" value="F:odorant binding"/>
    <property type="evidence" value="ECO:0007669"/>
    <property type="project" value="InterPro"/>
</dbReference>
<dbReference type="SUPFAM" id="SSF47565">
    <property type="entry name" value="Insect pheromone/odorant-binding proteins"/>
    <property type="match status" value="1"/>
</dbReference>
<evidence type="ECO:0000256" key="4">
    <source>
        <dbReference type="SAM" id="MobiDB-lite"/>
    </source>
</evidence>
<comment type="subcellular location">
    <subcellularLocation>
        <location evidence="1">Secreted</location>
    </subcellularLocation>
</comment>
<evidence type="ECO:0000256" key="2">
    <source>
        <dbReference type="ARBA" id="ARBA00008098"/>
    </source>
</evidence>
<proteinExistence type="inferred from homology"/>
<evidence type="ECO:0000256" key="1">
    <source>
        <dbReference type="ARBA" id="ARBA00004613"/>
    </source>
</evidence>
<evidence type="ECO:0000259" key="5">
    <source>
        <dbReference type="Pfam" id="PF22651"/>
    </source>
</evidence>
<dbReference type="GO" id="GO:0005576">
    <property type="term" value="C:extracellular region"/>
    <property type="evidence" value="ECO:0007669"/>
    <property type="project" value="UniProtKB-SubCell"/>
</dbReference>
<name>A0A9P0EBE1_NEZVI</name>
<evidence type="ECO:0000313" key="7">
    <source>
        <dbReference type="Proteomes" id="UP001152798"/>
    </source>
</evidence>
<comment type="similarity">
    <text evidence="2">Belongs to the PBP/GOBP family.</text>
</comment>
<dbReference type="PANTHER" id="PTHR21066">
    <property type="entry name" value="ODORANT-BINDING PROTEIN 59A-RELATED"/>
    <property type="match status" value="1"/>
</dbReference>
<keyword evidence="7" id="KW-1185">Reference proteome</keyword>
<feature type="region of interest" description="Disordered" evidence="4">
    <location>
        <begin position="98"/>
        <end position="128"/>
    </location>
</feature>
<dbReference type="EMBL" id="OV725077">
    <property type="protein sequence ID" value="CAH1390786.1"/>
    <property type="molecule type" value="Genomic_DNA"/>
</dbReference>
<dbReference type="Proteomes" id="UP001152798">
    <property type="component" value="Chromosome 1"/>
</dbReference>
<gene>
    <name evidence="6" type="ORF">NEZAVI_LOCUS1923</name>
</gene>
<sequence length="316" mass="35248">MAIQNIYIIISINVGLVDTIRTIVNDSIIEVLRSNFPLHNFLRRQRDGRSLTERNPTSAGYIKPRSLCPSSVASLAMNRTNLLLLVVLVASAVAWPQPPPTPPPPGGEDVPEECRPKPPQHGKDRTTCCDMPHPIAKDSDQFKTIFEECKEQIKSEHPEVMPHHHPHPPPPPPPSAGGAPPPPPPPPHHGGPHLFMTCMDDCVFNKSGLMTDAKLNQEAITKLVDSFAPDSTWKPIALEATKFCYEKSNETKVDDKDGKCNPIPHDFAKCMIKQMYLKCPSEKWQNNDACNDEKKIIEKCPNLMPFPPHPPMKKKE</sequence>
<accession>A0A9P0EBE1</accession>
<protein>
    <recommendedName>
        <fullName evidence="5">OBP47-like domain-containing protein</fullName>
    </recommendedName>
</protein>
<feature type="compositionally biased region" description="Pro residues" evidence="4">
    <location>
        <begin position="168"/>
        <end position="189"/>
    </location>
</feature>
<feature type="region of interest" description="Disordered" evidence="4">
    <location>
        <begin position="158"/>
        <end position="192"/>
    </location>
</feature>